<gene>
    <name evidence="2" type="ordered locus">AALP_Aa5g207800</name>
</gene>
<name>A0A087GYE6_ARAAL</name>
<evidence type="ECO:0000313" key="2">
    <source>
        <dbReference type="EMBL" id="KFK34898.1"/>
    </source>
</evidence>
<accession>A0A087GYE6</accession>
<dbReference type="Gramene" id="KFK34898">
    <property type="protein sequence ID" value="KFK34898"/>
    <property type="gene ID" value="AALP_AA5G207800"/>
</dbReference>
<sequence length="42" mass="4809">MQVTETTEPSNDPLQHLTDPKIDRGRLRACLLRNQGYRGTNL</sequence>
<protein>
    <submittedName>
        <fullName evidence="2">Uncharacterized protein</fullName>
    </submittedName>
</protein>
<proteinExistence type="predicted"/>
<dbReference type="Proteomes" id="UP000029120">
    <property type="component" value="Chromosome 5"/>
</dbReference>
<reference evidence="3" key="1">
    <citation type="journal article" date="2015" name="Nat. Plants">
        <title>Genome expansion of Arabis alpina linked with retrotransposition and reduced symmetric DNA methylation.</title>
        <authorList>
            <person name="Willing E.M."/>
            <person name="Rawat V."/>
            <person name="Mandakova T."/>
            <person name="Maumus F."/>
            <person name="James G.V."/>
            <person name="Nordstroem K.J."/>
            <person name="Becker C."/>
            <person name="Warthmann N."/>
            <person name="Chica C."/>
            <person name="Szarzynska B."/>
            <person name="Zytnicki M."/>
            <person name="Albani M.C."/>
            <person name="Kiefer C."/>
            <person name="Bergonzi S."/>
            <person name="Castaings L."/>
            <person name="Mateos J.L."/>
            <person name="Berns M.C."/>
            <person name="Bujdoso N."/>
            <person name="Piofczyk T."/>
            <person name="de Lorenzo L."/>
            <person name="Barrero-Sicilia C."/>
            <person name="Mateos I."/>
            <person name="Piednoel M."/>
            <person name="Hagmann J."/>
            <person name="Chen-Min-Tao R."/>
            <person name="Iglesias-Fernandez R."/>
            <person name="Schuster S.C."/>
            <person name="Alonso-Blanco C."/>
            <person name="Roudier F."/>
            <person name="Carbonero P."/>
            <person name="Paz-Ares J."/>
            <person name="Davis S.J."/>
            <person name="Pecinka A."/>
            <person name="Quesneville H."/>
            <person name="Colot V."/>
            <person name="Lysak M.A."/>
            <person name="Weigel D."/>
            <person name="Coupland G."/>
            <person name="Schneeberger K."/>
        </authorList>
    </citation>
    <scope>NUCLEOTIDE SEQUENCE [LARGE SCALE GENOMIC DNA]</scope>
    <source>
        <strain evidence="3">cv. Pajares</strain>
    </source>
</reference>
<dbReference type="AlphaFoldDB" id="A0A087GYE6"/>
<keyword evidence="3" id="KW-1185">Reference proteome</keyword>
<feature type="compositionally biased region" description="Polar residues" evidence="1">
    <location>
        <begin position="1"/>
        <end position="13"/>
    </location>
</feature>
<evidence type="ECO:0000313" key="3">
    <source>
        <dbReference type="Proteomes" id="UP000029120"/>
    </source>
</evidence>
<feature type="region of interest" description="Disordered" evidence="1">
    <location>
        <begin position="1"/>
        <end position="23"/>
    </location>
</feature>
<organism evidence="2 3">
    <name type="scientific">Arabis alpina</name>
    <name type="common">Alpine rock-cress</name>
    <dbReference type="NCBI Taxonomy" id="50452"/>
    <lineage>
        <taxon>Eukaryota</taxon>
        <taxon>Viridiplantae</taxon>
        <taxon>Streptophyta</taxon>
        <taxon>Embryophyta</taxon>
        <taxon>Tracheophyta</taxon>
        <taxon>Spermatophyta</taxon>
        <taxon>Magnoliopsida</taxon>
        <taxon>eudicotyledons</taxon>
        <taxon>Gunneridae</taxon>
        <taxon>Pentapetalae</taxon>
        <taxon>rosids</taxon>
        <taxon>malvids</taxon>
        <taxon>Brassicales</taxon>
        <taxon>Brassicaceae</taxon>
        <taxon>Arabideae</taxon>
        <taxon>Arabis</taxon>
    </lineage>
</organism>
<dbReference type="EMBL" id="CM002873">
    <property type="protein sequence ID" value="KFK34898.1"/>
    <property type="molecule type" value="Genomic_DNA"/>
</dbReference>
<evidence type="ECO:0000256" key="1">
    <source>
        <dbReference type="SAM" id="MobiDB-lite"/>
    </source>
</evidence>